<comment type="caution">
    <text evidence="3">The sequence shown here is derived from an EMBL/GenBank/DDBJ whole genome shotgun (WGS) entry which is preliminary data.</text>
</comment>
<feature type="region of interest" description="Disordered" evidence="1">
    <location>
        <begin position="88"/>
        <end position="110"/>
    </location>
</feature>
<gene>
    <name evidence="3" type="ORF">ACFQ5X_34545</name>
</gene>
<protein>
    <submittedName>
        <fullName evidence="3">Phosphopantetheine-binding protein</fullName>
    </submittedName>
</protein>
<dbReference type="PROSITE" id="PS50075">
    <property type="entry name" value="CARRIER"/>
    <property type="match status" value="1"/>
</dbReference>
<evidence type="ECO:0000256" key="1">
    <source>
        <dbReference type="SAM" id="MobiDB-lite"/>
    </source>
</evidence>
<dbReference type="EMBL" id="JBHTMM010000063">
    <property type="protein sequence ID" value="MFD1310938.1"/>
    <property type="molecule type" value="Genomic_DNA"/>
</dbReference>
<evidence type="ECO:0000313" key="4">
    <source>
        <dbReference type="Proteomes" id="UP001597058"/>
    </source>
</evidence>
<dbReference type="RefSeq" id="WP_381329963.1">
    <property type="nucleotide sequence ID" value="NZ_JBHTMM010000063.1"/>
</dbReference>
<organism evidence="3 4">
    <name type="scientific">Streptomyces kaempferi</name>
    <dbReference type="NCBI Taxonomy" id="333725"/>
    <lineage>
        <taxon>Bacteria</taxon>
        <taxon>Bacillati</taxon>
        <taxon>Actinomycetota</taxon>
        <taxon>Actinomycetes</taxon>
        <taxon>Kitasatosporales</taxon>
        <taxon>Streptomycetaceae</taxon>
        <taxon>Streptomyces</taxon>
    </lineage>
</organism>
<evidence type="ECO:0000313" key="3">
    <source>
        <dbReference type="EMBL" id="MFD1310938.1"/>
    </source>
</evidence>
<dbReference type="Pfam" id="PF00550">
    <property type="entry name" value="PP-binding"/>
    <property type="match status" value="1"/>
</dbReference>
<proteinExistence type="predicted"/>
<feature type="domain" description="Carrier" evidence="2">
    <location>
        <begin position="1"/>
        <end position="38"/>
    </location>
</feature>
<dbReference type="SUPFAM" id="SSF47336">
    <property type="entry name" value="ACP-like"/>
    <property type="match status" value="1"/>
</dbReference>
<name>A0ABW3XP38_9ACTN</name>
<reference evidence="4" key="1">
    <citation type="journal article" date="2019" name="Int. J. Syst. Evol. Microbiol.">
        <title>The Global Catalogue of Microorganisms (GCM) 10K type strain sequencing project: providing services to taxonomists for standard genome sequencing and annotation.</title>
        <authorList>
            <consortium name="The Broad Institute Genomics Platform"/>
            <consortium name="The Broad Institute Genome Sequencing Center for Infectious Disease"/>
            <person name="Wu L."/>
            <person name="Ma J."/>
        </authorList>
    </citation>
    <scope>NUCLEOTIDE SEQUENCE [LARGE SCALE GENOMIC DNA]</scope>
    <source>
        <strain evidence="4">CGMCC 4.7020</strain>
    </source>
</reference>
<dbReference type="InterPro" id="IPR009081">
    <property type="entry name" value="PP-bd_ACP"/>
</dbReference>
<dbReference type="Proteomes" id="UP001597058">
    <property type="component" value="Unassembled WGS sequence"/>
</dbReference>
<dbReference type="InterPro" id="IPR036736">
    <property type="entry name" value="ACP-like_sf"/>
</dbReference>
<sequence length="127" mass="13706">AVELRNQLNLDTGLRLPTTLVFDHPTPADLARHLAEELFGGGRTNATALLAEVENAVGKIIASGPGQDLRVLLKTRLRAFLTEVEDLESGLNGPDDGTRPGVSMADQLDDATDEELFDLISRELDQS</sequence>
<keyword evidence="4" id="KW-1185">Reference proteome</keyword>
<dbReference type="Gene3D" id="1.10.1200.10">
    <property type="entry name" value="ACP-like"/>
    <property type="match status" value="1"/>
</dbReference>
<accession>A0ABW3XP38</accession>
<evidence type="ECO:0000259" key="2">
    <source>
        <dbReference type="PROSITE" id="PS50075"/>
    </source>
</evidence>
<feature type="non-terminal residue" evidence="3">
    <location>
        <position position="1"/>
    </location>
</feature>